<dbReference type="InterPro" id="IPR023696">
    <property type="entry name" value="Ureohydrolase_dom_sf"/>
</dbReference>
<evidence type="ECO:0000313" key="3">
    <source>
        <dbReference type="EMBL" id="TDR90225.1"/>
    </source>
</evidence>
<dbReference type="GO" id="GO:0004407">
    <property type="term" value="F:histone deacetylase activity"/>
    <property type="evidence" value="ECO:0007669"/>
    <property type="project" value="TreeGrafter"/>
</dbReference>
<dbReference type="EMBL" id="SNZR01000013">
    <property type="protein sequence ID" value="TDR90225.1"/>
    <property type="molecule type" value="Genomic_DNA"/>
</dbReference>
<dbReference type="Gene3D" id="3.40.800.20">
    <property type="entry name" value="Histone deacetylase domain"/>
    <property type="match status" value="1"/>
</dbReference>
<dbReference type="InterPro" id="IPR037138">
    <property type="entry name" value="His_deacetylse_dom_sf"/>
</dbReference>
<dbReference type="PANTHER" id="PTHR10625">
    <property type="entry name" value="HISTONE DEACETYLASE HDAC1-RELATED"/>
    <property type="match status" value="1"/>
</dbReference>
<evidence type="ECO:0000256" key="1">
    <source>
        <dbReference type="ARBA" id="ARBA00005947"/>
    </source>
</evidence>
<dbReference type="RefSeq" id="WP_133771442.1">
    <property type="nucleotide sequence ID" value="NZ_SNZR01000013.1"/>
</dbReference>
<dbReference type="InterPro" id="IPR000286">
    <property type="entry name" value="HDACs"/>
</dbReference>
<accession>A0A4R7BZM8</accession>
<name>A0A4R7BZM8_9HYPH</name>
<comment type="caution">
    <text evidence="3">The sequence shown here is derived from an EMBL/GenBank/DDBJ whole genome shotgun (WGS) entry which is preliminary data.</text>
</comment>
<dbReference type="AlphaFoldDB" id="A0A4R7BZM8"/>
<dbReference type="Pfam" id="PF00850">
    <property type="entry name" value="Hist_deacetyl"/>
    <property type="match status" value="1"/>
</dbReference>
<proteinExistence type="inferred from homology"/>
<evidence type="ECO:0000313" key="4">
    <source>
        <dbReference type="Proteomes" id="UP000295122"/>
    </source>
</evidence>
<dbReference type="CDD" id="cd09996">
    <property type="entry name" value="HDAC_classII_1"/>
    <property type="match status" value="1"/>
</dbReference>
<comment type="similarity">
    <text evidence="1">Belongs to the histone deacetylase family.</text>
</comment>
<gene>
    <name evidence="3" type="ORF">EV668_3067</name>
</gene>
<keyword evidence="4" id="KW-1185">Reference proteome</keyword>
<feature type="domain" description="Histone deacetylase" evidence="2">
    <location>
        <begin position="38"/>
        <end position="314"/>
    </location>
</feature>
<dbReference type="PANTHER" id="PTHR10625:SF31">
    <property type="entry name" value="HISTONE DEACETYLASE DOMAIN-CONTAINING PROTEIN"/>
    <property type="match status" value="1"/>
</dbReference>
<reference evidence="3 4" key="1">
    <citation type="submission" date="2019-03" db="EMBL/GenBank/DDBJ databases">
        <title>Genomic Encyclopedia of Type Strains, Phase IV (KMG-IV): sequencing the most valuable type-strain genomes for metagenomic binning, comparative biology and taxonomic classification.</title>
        <authorList>
            <person name="Goeker M."/>
        </authorList>
    </citation>
    <scope>NUCLEOTIDE SEQUENCE [LARGE SCALE GENOMIC DNA]</scope>
    <source>
        <strain evidence="3 4">DSM 25903</strain>
    </source>
</reference>
<dbReference type="Proteomes" id="UP000295122">
    <property type="component" value="Unassembled WGS sequence"/>
</dbReference>
<dbReference type="GO" id="GO:0005737">
    <property type="term" value="C:cytoplasm"/>
    <property type="evidence" value="ECO:0007669"/>
    <property type="project" value="TreeGrafter"/>
</dbReference>
<dbReference type="SUPFAM" id="SSF52768">
    <property type="entry name" value="Arginase/deacetylase"/>
    <property type="match status" value="1"/>
</dbReference>
<protein>
    <submittedName>
        <fullName evidence="3">Acetoin utilization deacetylase AcuC-like enzyme</fullName>
    </submittedName>
</protein>
<evidence type="ECO:0000259" key="2">
    <source>
        <dbReference type="Pfam" id="PF00850"/>
    </source>
</evidence>
<sequence length="364" mass="38365">MPTAFLWHERFAWHEAGPYPFPGMEPFPTPDTAEGKRRIRNLVDASGLLAKLVALPFGEAEDAAILRAHSPAYLDRLRAVDRTGGSLAPFAHLAAGGLSIVRLAAGAAMAAVDGVVDGTVANAYALLRPCGHHAERDAGMGFCLVNNVAVAALHAIEARGLRRVAVVDWDVHHGNGTQDIFWNDPRVLTISLHQEALFGAGSAGECGGVEWTGGSDAAGTNINVPLPPGSGEGAYRAAFERVVVPALRRFAPDLILVASGLDACSHDTLGRMILHSDSYRHLTATVMEAAAELCEGRLVLCHEGGYAPQLVPYLGLAILETLSGQRTDIVDPFKDGVKRQPGQVLQPHQEAAVSLAATAAGLHS</sequence>
<dbReference type="GO" id="GO:0040029">
    <property type="term" value="P:epigenetic regulation of gene expression"/>
    <property type="evidence" value="ECO:0007669"/>
    <property type="project" value="TreeGrafter"/>
</dbReference>
<organism evidence="3 4">
    <name type="scientific">Enterovirga rhinocerotis</name>
    <dbReference type="NCBI Taxonomy" id="1339210"/>
    <lineage>
        <taxon>Bacteria</taxon>
        <taxon>Pseudomonadati</taxon>
        <taxon>Pseudomonadota</taxon>
        <taxon>Alphaproteobacteria</taxon>
        <taxon>Hyphomicrobiales</taxon>
        <taxon>Methylobacteriaceae</taxon>
        <taxon>Enterovirga</taxon>
    </lineage>
</organism>
<dbReference type="PRINTS" id="PR01270">
    <property type="entry name" value="HDASUPER"/>
</dbReference>
<dbReference type="InterPro" id="IPR023801">
    <property type="entry name" value="His_deacetylse_dom"/>
</dbReference>
<dbReference type="OrthoDB" id="9808367at2"/>